<keyword evidence="5 11" id="KW-1133">Transmembrane helix</keyword>
<reference evidence="13" key="3">
    <citation type="submission" date="2025-09" db="UniProtKB">
        <authorList>
            <consortium name="Ensembl"/>
        </authorList>
    </citation>
    <scope>IDENTIFICATION</scope>
</reference>
<evidence type="ECO:0000256" key="10">
    <source>
        <dbReference type="ARBA" id="ARBA00023319"/>
    </source>
</evidence>
<dbReference type="GO" id="GO:0031295">
    <property type="term" value="P:T cell costimulation"/>
    <property type="evidence" value="ECO:0007669"/>
    <property type="project" value="TreeGrafter"/>
</dbReference>
<dbReference type="EMBL" id="AYCK01024057">
    <property type="status" value="NOT_ANNOTATED_CDS"/>
    <property type="molecule type" value="Genomic_DNA"/>
</dbReference>
<dbReference type="Gene3D" id="2.60.40.10">
    <property type="entry name" value="Immunoglobulins"/>
    <property type="match status" value="3"/>
</dbReference>
<evidence type="ECO:0000256" key="5">
    <source>
        <dbReference type="ARBA" id="ARBA00022989"/>
    </source>
</evidence>
<dbReference type="GO" id="GO:0006955">
    <property type="term" value="P:immune response"/>
    <property type="evidence" value="ECO:0007669"/>
    <property type="project" value="TreeGrafter"/>
</dbReference>
<organism evidence="13 14">
    <name type="scientific">Poecilia formosa</name>
    <name type="common">Amazon molly</name>
    <name type="synonym">Limia formosa</name>
    <dbReference type="NCBI Taxonomy" id="48698"/>
    <lineage>
        <taxon>Eukaryota</taxon>
        <taxon>Metazoa</taxon>
        <taxon>Chordata</taxon>
        <taxon>Craniata</taxon>
        <taxon>Vertebrata</taxon>
        <taxon>Euteleostomi</taxon>
        <taxon>Actinopterygii</taxon>
        <taxon>Neopterygii</taxon>
        <taxon>Teleostei</taxon>
        <taxon>Neoteleostei</taxon>
        <taxon>Acanthomorphata</taxon>
        <taxon>Ovalentaria</taxon>
        <taxon>Atherinomorphae</taxon>
        <taxon>Cyprinodontiformes</taxon>
        <taxon>Poeciliidae</taxon>
        <taxon>Poeciliinae</taxon>
        <taxon>Poecilia</taxon>
    </lineage>
</organism>
<feature type="domain" description="Ig-like" evidence="12">
    <location>
        <begin position="29"/>
        <end position="135"/>
    </location>
</feature>
<evidence type="ECO:0000259" key="12">
    <source>
        <dbReference type="PROSITE" id="PS50835"/>
    </source>
</evidence>
<dbReference type="PANTHER" id="PTHR25466:SF9">
    <property type="entry name" value="FIBRONECTIN TYPE-III DOMAIN-CONTAINING PROTEIN"/>
    <property type="match status" value="1"/>
</dbReference>
<evidence type="ECO:0000256" key="3">
    <source>
        <dbReference type="ARBA" id="ARBA00022692"/>
    </source>
</evidence>
<protein>
    <recommendedName>
        <fullName evidence="12">Ig-like domain-containing protein</fullName>
    </recommendedName>
</protein>
<evidence type="ECO:0000256" key="7">
    <source>
        <dbReference type="ARBA" id="ARBA00023157"/>
    </source>
</evidence>
<evidence type="ECO:0000256" key="4">
    <source>
        <dbReference type="ARBA" id="ARBA00022729"/>
    </source>
</evidence>
<keyword evidence="14" id="KW-1185">Reference proteome</keyword>
<keyword evidence="3 11" id="KW-0812">Transmembrane</keyword>
<name>A0A087YLK0_POEFO</name>
<feature type="transmembrane region" description="Helical" evidence="11">
    <location>
        <begin position="146"/>
        <end position="169"/>
    </location>
</feature>
<keyword evidence="7" id="KW-1015">Disulfide bond</keyword>
<dbReference type="Pfam" id="PF07686">
    <property type="entry name" value="V-set"/>
    <property type="match status" value="2"/>
</dbReference>
<dbReference type="InterPro" id="IPR036179">
    <property type="entry name" value="Ig-like_dom_sf"/>
</dbReference>
<dbReference type="PROSITE" id="PS50835">
    <property type="entry name" value="IG_LIKE"/>
    <property type="match status" value="2"/>
</dbReference>
<dbReference type="InterPro" id="IPR007110">
    <property type="entry name" value="Ig-like_dom"/>
</dbReference>
<proteinExistence type="predicted"/>
<dbReference type="Proteomes" id="UP000028760">
    <property type="component" value="Unassembled WGS sequence"/>
</dbReference>
<dbReference type="GO" id="GO:0071222">
    <property type="term" value="P:cellular response to lipopolysaccharide"/>
    <property type="evidence" value="ECO:0007669"/>
    <property type="project" value="TreeGrafter"/>
</dbReference>
<dbReference type="EMBL" id="AYCK01024058">
    <property type="status" value="NOT_ANNOTATED_CDS"/>
    <property type="molecule type" value="Genomic_DNA"/>
</dbReference>
<sequence length="392" mass="44866">TSCLTLSTNGSNVCLFLTFTAGKNVVSSPSDQNNSTIKATVGDNVFLPCKDPEQGTIRVVEWSRTDLGSEYVLLYRDKQIDTGVQHPSYKNRADLLVGQMKVGDASLILKNVATDDSWTYECRVVQTSSEKKLISTINLQISPPPIWATALLVLLVLALAAGVSFYFWFRWKPAVLLPFKVPHRLWFCKYRIFLSVAKVEWMDRYNGKVHVYQIGSDQPGEQNQFYRTKMDENLLKTGDLSLTARWPTYEDSGTFTCRVSSRKGDVLMEKQVWLKVKVKQVEVESGEESVLLPWTITEDLDGDVRVEWTDVRDRVVHVYQNGSDQPEEQDQRYRTRTRMDENLLKNKDLSLTLSRPTNGDGGRYTCIVYNKKGDVLMEKQVQLEVKGQWFKF</sequence>
<dbReference type="PANTHER" id="PTHR25466">
    <property type="entry name" value="T-LYMPHOCYTE ACTIVATION ANTIGEN"/>
    <property type="match status" value="1"/>
</dbReference>
<dbReference type="InterPro" id="IPR003599">
    <property type="entry name" value="Ig_sub"/>
</dbReference>
<keyword evidence="4" id="KW-0732">Signal</keyword>
<feature type="domain" description="Ig-like" evidence="12">
    <location>
        <begin position="219"/>
        <end position="382"/>
    </location>
</feature>
<dbReference type="SUPFAM" id="SSF48726">
    <property type="entry name" value="Immunoglobulin"/>
    <property type="match status" value="3"/>
</dbReference>
<keyword evidence="6 11" id="KW-0472">Membrane</keyword>
<dbReference type="Ensembl" id="ENSPFOT00000018925.1">
    <property type="protein sequence ID" value="ENSPFOP00000018903.1"/>
    <property type="gene ID" value="ENSPFOG00000018799.1"/>
</dbReference>
<evidence type="ECO:0000256" key="2">
    <source>
        <dbReference type="ARBA" id="ARBA00022475"/>
    </source>
</evidence>
<dbReference type="GO" id="GO:0007166">
    <property type="term" value="P:cell surface receptor signaling pathway"/>
    <property type="evidence" value="ECO:0007669"/>
    <property type="project" value="TreeGrafter"/>
</dbReference>
<dbReference type="EMBL" id="AYCK01024059">
    <property type="status" value="NOT_ANNOTATED_CDS"/>
    <property type="molecule type" value="Genomic_DNA"/>
</dbReference>
<evidence type="ECO:0000256" key="8">
    <source>
        <dbReference type="ARBA" id="ARBA00023170"/>
    </source>
</evidence>
<dbReference type="GeneTree" id="ENSGT00940000175195"/>
<accession>A0A087YLK0</accession>
<evidence type="ECO:0000313" key="14">
    <source>
        <dbReference type="Proteomes" id="UP000028760"/>
    </source>
</evidence>
<evidence type="ECO:0000313" key="13">
    <source>
        <dbReference type="Ensembl" id="ENSPFOP00000018903.1"/>
    </source>
</evidence>
<reference evidence="13" key="2">
    <citation type="submission" date="2025-08" db="UniProtKB">
        <authorList>
            <consortium name="Ensembl"/>
        </authorList>
    </citation>
    <scope>IDENTIFICATION</scope>
</reference>
<dbReference type="SMART" id="SM00409">
    <property type="entry name" value="IG"/>
    <property type="match status" value="2"/>
</dbReference>
<evidence type="ECO:0000256" key="1">
    <source>
        <dbReference type="ARBA" id="ARBA00004251"/>
    </source>
</evidence>
<dbReference type="AlphaFoldDB" id="A0A087YLK0"/>
<keyword evidence="8" id="KW-0675">Receptor</keyword>
<dbReference type="InterPro" id="IPR051713">
    <property type="entry name" value="T-cell_Activation_Regulation"/>
</dbReference>
<dbReference type="GO" id="GO:0042130">
    <property type="term" value="P:negative regulation of T cell proliferation"/>
    <property type="evidence" value="ECO:0007669"/>
    <property type="project" value="TreeGrafter"/>
</dbReference>
<keyword evidence="2" id="KW-1003">Cell membrane</keyword>
<evidence type="ECO:0000256" key="6">
    <source>
        <dbReference type="ARBA" id="ARBA00023136"/>
    </source>
</evidence>
<dbReference type="InterPro" id="IPR013783">
    <property type="entry name" value="Ig-like_fold"/>
</dbReference>
<evidence type="ECO:0000256" key="9">
    <source>
        <dbReference type="ARBA" id="ARBA00023180"/>
    </source>
</evidence>
<reference evidence="14" key="1">
    <citation type="submission" date="2013-10" db="EMBL/GenBank/DDBJ databases">
        <authorList>
            <person name="Schartl M."/>
            <person name="Warren W."/>
        </authorList>
    </citation>
    <scope>NUCLEOTIDE SEQUENCE [LARGE SCALE GENOMIC DNA]</scope>
    <source>
        <strain evidence="14">female</strain>
    </source>
</reference>
<dbReference type="InterPro" id="IPR013106">
    <property type="entry name" value="Ig_V-set"/>
</dbReference>
<dbReference type="GO" id="GO:0009897">
    <property type="term" value="C:external side of plasma membrane"/>
    <property type="evidence" value="ECO:0007669"/>
    <property type="project" value="TreeGrafter"/>
</dbReference>
<keyword evidence="9" id="KW-0325">Glycoprotein</keyword>
<comment type="subcellular location">
    <subcellularLocation>
        <location evidence="1">Cell membrane</location>
        <topology evidence="1">Single-pass type I membrane protein</topology>
    </subcellularLocation>
</comment>
<keyword evidence="10" id="KW-0393">Immunoglobulin domain</keyword>
<dbReference type="GO" id="GO:0042102">
    <property type="term" value="P:positive regulation of T cell proliferation"/>
    <property type="evidence" value="ECO:0007669"/>
    <property type="project" value="TreeGrafter"/>
</dbReference>
<evidence type="ECO:0000256" key="11">
    <source>
        <dbReference type="SAM" id="Phobius"/>
    </source>
</evidence>